<dbReference type="GO" id="GO:0019290">
    <property type="term" value="P:siderophore biosynthetic process"/>
    <property type="evidence" value="ECO:0007669"/>
    <property type="project" value="InterPro"/>
</dbReference>
<reference evidence="4 5" key="1">
    <citation type="submission" date="2018-06" db="EMBL/GenBank/DDBJ databases">
        <title>Whole Genome Sequence of an efficient microsymbiont, Rhizobium tropici.</title>
        <authorList>
            <person name="Srinivasan R."/>
            <person name="Singh H.V."/>
            <person name="Srivastava R."/>
            <person name="Kumari B."/>
            <person name="Radhakrishna A."/>
        </authorList>
    </citation>
    <scope>NUCLEOTIDE SEQUENCE [LARGE SCALE GENOMIC DNA]</scope>
    <source>
        <strain evidence="4 5">IGFRI Rhizo-19</strain>
    </source>
</reference>
<dbReference type="PANTHER" id="PTHR34384">
    <property type="entry name" value="L-2,3-DIAMINOPROPANOATE--CITRATE LIGASE"/>
    <property type="match status" value="1"/>
</dbReference>
<sequence>MNETIVPSYARDAIDPQFRQQARHNALARLVRCLLAERILNPDALLWSEDGKQAWLPLWSARKVLHFEDLRRLPANTMLTRGAIEIIDDSGRRRRLEEPADLIAEVSSDWSVAPAADGIARLLADIDNSIENDALIRRHRQDWIGSLSREIAAGGDTGLIAYLRHTRPVHQAAMMLDQWGSLEGHPFYPTWKSKPGLSAQEVEALSPEFGARVNLRIAALRQDWAYVETMPHVDSYNGWFRHNFPEPWDAWVKALTERGQTPEDWLPLPIHAWHLDHFVRREFADEIASGVLVIDGPEIVTIPSMSFRTMLPDLEEARPFVKLPVAIWMTSEMRTLQAKSIHMGPRLSTLMSDILAADEAIGGELEFFREELGAILHHPETGDEHPGRFLSVVYREAEGIARKDDLMPVTVAALLAASPVDGRPLICELIARMGDDGRAAAEFFRIYAGVVLRPTIAMYLSYGIAFEAHQQNSTVLFDPSGRPRRLLIRDFGDGRSFAPLFEARGYSLKPFSRPGILPTTFNDDISLVRSFVIDACFVCHLHEVALCLDEHFGLSEAWAILRQKTEEAFDRVRPRMLSEEFWLEERDAFLDRPWPTRSVLRMHLERYRDYRLEHQLPNPLTKTP</sequence>
<dbReference type="InterPro" id="IPR007310">
    <property type="entry name" value="Aerobactin_biosyn_IucA/IucC_N"/>
</dbReference>
<evidence type="ECO:0000313" key="5">
    <source>
        <dbReference type="Proteomes" id="UP000251205"/>
    </source>
</evidence>
<evidence type="ECO:0000256" key="1">
    <source>
        <dbReference type="ARBA" id="ARBA00007832"/>
    </source>
</evidence>
<comment type="similarity">
    <text evidence="1">Belongs to the IucA/IucC family.</text>
</comment>
<dbReference type="OrthoDB" id="495728at2"/>
<dbReference type="RefSeq" id="WP_112342097.1">
    <property type="nucleotide sequence ID" value="NZ_QMKK01000030.1"/>
</dbReference>
<dbReference type="EMBL" id="QMKK01000030">
    <property type="protein sequence ID" value="RAX41369.1"/>
    <property type="molecule type" value="Genomic_DNA"/>
</dbReference>
<dbReference type="Proteomes" id="UP000251205">
    <property type="component" value="Unassembled WGS sequence"/>
</dbReference>
<evidence type="ECO:0000313" key="4">
    <source>
        <dbReference type="EMBL" id="RAX41369.1"/>
    </source>
</evidence>
<dbReference type="AlphaFoldDB" id="A0A329YB09"/>
<dbReference type="GO" id="GO:0016881">
    <property type="term" value="F:acid-amino acid ligase activity"/>
    <property type="evidence" value="ECO:0007669"/>
    <property type="project" value="UniProtKB-ARBA"/>
</dbReference>
<dbReference type="Gene3D" id="1.10.510.40">
    <property type="match status" value="1"/>
</dbReference>
<feature type="domain" description="Aerobactin siderophore biosynthesis IucA/IucC N-terminal" evidence="2">
    <location>
        <begin position="175"/>
        <end position="416"/>
    </location>
</feature>
<name>A0A329YB09_RHITR</name>
<dbReference type="InterPro" id="IPR037455">
    <property type="entry name" value="LucA/IucC-like"/>
</dbReference>
<dbReference type="Pfam" id="PF06276">
    <property type="entry name" value="FhuF"/>
    <property type="match status" value="1"/>
</dbReference>
<dbReference type="InterPro" id="IPR022770">
    <property type="entry name" value="IucA/IucC-like_C"/>
</dbReference>
<feature type="domain" description="Aerobactin siderophore biosynthesis IucA/IucC-like C-terminal" evidence="3">
    <location>
        <begin position="442"/>
        <end position="611"/>
    </location>
</feature>
<dbReference type="Pfam" id="PF04183">
    <property type="entry name" value="IucA_IucC"/>
    <property type="match status" value="1"/>
</dbReference>
<evidence type="ECO:0000259" key="3">
    <source>
        <dbReference type="Pfam" id="PF06276"/>
    </source>
</evidence>
<organism evidence="4 5">
    <name type="scientific">Rhizobium tropici</name>
    <dbReference type="NCBI Taxonomy" id="398"/>
    <lineage>
        <taxon>Bacteria</taxon>
        <taxon>Pseudomonadati</taxon>
        <taxon>Pseudomonadota</taxon>
        <taxon>Alphaproteobacteria</taxon>
        <taxon>Hyphomicrobiales</taxon>
        <taxon>Rhizobiaceae</taxon>
        <taxon>Rhizobium/Agrobacterium group</taxon>
        <taxon>Rhizobium</taxon>
    </lineage>
</organism>
<evidence type="ECO:0000259" key="2">
    <source>
        <dbReference type="Pfam" id="PF04183"/>
    </source>
</evidence>
<gene>
    <name evidence="4" type="ORF">DQ393_12550</name>
</gene>
<protein>
    <submittedName>
        <fullName evidence="4">IucA/IucC family siderophore biosynthesis protein</fullName>
    </submittedName>
</protein>
<proteinExistence type="inferred from homology"/>
<accession>A0A329YB09</accession>
<dbReference type="PANTHER" id="PTHR34384:SF5">
    <property type="entry name" value="L-2,3-DIAMINOPROPANOATE--CITRATE LIGASE"/>
    <property type="match status" value="1"/>
</dbReference>
<comment type="caution">
    <text evidence="4">The sequence shown here is derived from an EMBL/GenBank/DDBJ whole genome shotgun (WGS) entry which is preliminary data.</text>
</comment>